<dbReference type="GO" id="GO:0016787">
    <property type="term" value="F:hydrolase activity"/>
    <property type="evidence" value="ECO:0007669"/>
    <property type="project" value="InterPro"/>
</dbReference>
<dbReference type="RefSeq" id="WP_203932311.1">
    <property type="nucleotide sequence ID" value="NZ_BOPH01000101.1"/>
</dbReference>
<dbReference type="InterPro" id="IPR032466">
    <property type="entry name" value="Metal_Hydrolase"/>
</dbReference>
<proteinExistence type="predicted"/>
<evidence type="ECO:0000313" key="2">
    <source>
        <dbReference type="EMBL" id="GIJ72460.1"/>
    </source>
</evidence>
<evidence type="ECO:0000313" key="3">
    <source>
        <dbReference type="Proteomes" id="UP000635606"/>
    </source>
</evidence>
<dbReference type="Proteomes" id="UP000635606">
    <property type="component" value="Unassembled WGS sequence"/>
</dbReference>
<organism evidence="2 3">
    <name type="scientific">Virgisporangium ochraceum</name>
    <dbReference type="NCBI Taxonomy" id="65505"/>
    <lineage>
        <taxon>Bacteria</taxon>
        <taxon>Bacillati</taxon>
        <taxon>Actinomycetota</taxon>
        <taxon>Actinomycetes</taxon>
        <taxon>Micromonosporales</taxon>
        <taxon>Micromonosporaceae</taxon>
        <taxon>Virgisporangium</taxon>
    </lineage>
</organism>
<sequence>MVTDAHRLLGPLPFDDVPSATVAGLVAELDRLAIGRAYVTHTWSLFADPAGGNDELFRARHERLAPVPVLVPGFVPSTMDTLARWRWNGVRMVRLCPSRHRFDLGGPVAARWLKALAAQGLAVVVDLDETTPAALRASTTEYRDLTVLVVNPGFRRLRELRELLRATRRLYVETGTLTTQGGVEWLHANGGAGRLVFGTGAPVLDDGGPRFQLDHLDLPPETVEHIAFRTLDEL</sequence>
<name>A0A8J4EED0_9ACTN</name>
<accession>A0A8J4EED0</accession>
<comment type="caution">
    <text evidence="2">The sequence shown here is derived from an EMBL/GenBank/DDBJ whole genome shotgun (WGS) entry which is preliminary data.</text>
</comment>
<keyword evidence="3" id="KW-1185">Reference proteome</keyword>
<gene>
    <name evidence="2" type="ORF">Voc01_073770</name>
</gene>
<protein>
    <recommendedName>
        <fullName evidence="1">Amidohydrolase-related domain-containing protein</fullName>
    </recommendedName>
</protein>
<dbReference type="EMBL" id="BOPH01000101">
    <property type="protein sequence ID" value="GIJ72460.1"/>
    <property type="molecule type" value="Genomic_DNA"/>
</dbReference>
<dbReference type="Pfam" id="PF04909">
    <property type="entry name" value="Amidohydro_2"/>
    <property type="match status" value="1"/>
</dbReference>
<reference evidence="2" key="1">
    <citation type="submission" date="2021-01" db="EMBL/GenBank/DDBJ databases">
        <title>Whole genome shotgun sequence of Virgisporangium ochraceum NBRC 16418.</title>
        <authorList>
            <person name="Komaki H."/>
            <person name="Tamura T."/>
        </authorList>
    </citation>
    <scope>NUCLEOTIDE SEQUENCE</scope>
    <source>
        <strain evidence="2">NBRC 16418</strain>
    </source>
</reference>
<evidence type="ECO:0000259" key="1">
    <source>
        <dbReference type="Pfam" id="PF04909"/>
    </source>
</evidence>
<dbReference type="Gene3D" id="3.20.20.140">
    <property type="entry name" value="Metal-dependent hydrolases"/>
    <property type="match status" value="1"/>
</dbReference>
<dbReference type="AlphaFoldDB" id="A0A8J4EED0"/>
<dbReference type="InterPro" id="IPR006680">
    <property type="entry name" value="Amidohydro-rel"/>
</dbReference>
<dbReference type="SUPFAM" id="SSF51556">
    <property type="entry name" value="Metallo-dependent hydrolases"/>
    <property type="match status" value="1"/>
</dbReference>
<feature type="domain" description="Amidohydrolase-related" evidence="1">
    <location>
        <begin position="56"/>
        <end position="225"/>
    </location>
</feature>